<dbReference type="SUPFAM" id="SSF52096">
    <property type="entry name" value="ClpP/crotonase"/>
    <property type="match status" value="1"/>
</dbReference>
<dbReference type="EMBL" id="PDJG01000001">
    <property type="protein sequence ID" value="PFG34977.1"/>
    <property type="molecule type" value="Genomic_DNA"/>
</dbReference>
<dbReference type="OrthoDB" id="9777711at2"/>
<dbReference type="Gene3D" id="1.10.12.10">
    <property type="entry name" value="Lyase 2-enoyl-coa Hydratase, Chain A, domain 2"/>
    <property type="match status" value="1"/>
</dbReference>
<keyword evidence="3" id="KW-0576">Peroxisome</keyword>
<dbReference type="GO" id="GO:0004165">
    <property type="term" value="F:delta(3)-delta(2)-enoyl-CoA isomerase activity"/>
    <property type="evidence" value="ECO:0007669"/>
    <property type="project" value="UniProtKB-ARBA"/>
</dbReference>
<comment type="similarity">
    <text evidence="2">Belongs to the enoyl-CoA hydratase/isomerase family.</text>
</comment>
<dbReference type="InterPro" id="IPR001753">
    <property type="entry name" value="Enoyl-CoA_hydra/iso"/>
</dbReference>
<dbReference type="RefSeq" id="WP_098456599.1">
    <property type="nucleotide sequence ID" value="NZ_PDJG01000001.1"/>
</dbReference>
<dbReference type="AlphaFoldDB" id="A0A2A9E7D9"/>
<gene>
    <name evidence="5" type="ORF">ATL42_2909</name>
</gene>
<keyword evidence="6" id="KW-1185">Reference proteome</keyword>
<evidence type="ECO:0000256" key="2">
    <source>
        <dbReference type="ARBA" id="ARBA00005254"/>
    </source>
</evidence>
<comment type="subcellular location">
    <subcellularLocation>
        <location evidence="1">Peroxisome</location>
    </subcellularLocation>
</comment>
<accession>A0A2A9E7D9</accession>
<evidence type="ECO:0000313" key="5">
    <source>
        <dbReference type="EMBL" id="PFG34977.1"/>
    </source>
</evidence>
<dbReference type="PANTHER" id="PTHR43684:SF1">
    <property type="entry name" value="ENOYL-COA DELTA ISOMERASE 2"/>
    <property type="match status" value="1"/>
</dbReference>
<dbReference type="InterPro" id="IPR051053">
    <property type="entry name" value="ECH/Chromodomain_protein"/>
</dbReference>
<dbReference type="PANTHER" id="PTHR43684">
    <property type="match status" value="1"/>
</dbReference>
<dbReference type="Pfam" id="PF00378">
    <property type="entry name" value="ECH_1"/>
    <property type="match status" value="1"/>
</dbReference>
<dbReference type="InterPro" id="IPR029045">
    <property type="entry name" value="ClpP/crotonase-like_dom_sf"/>
</dbReference>
<sequence length="256" mass="27249">MTEHVLVDREAGVLTLRLDRPDKKNALTPAMYSALADALVHAGTDPQVRVVVITGGPDCFTSGNDIDDFLHTPPVDQSSPVFLFMWALFDCRKPVVAAVAGPAVGIGTTLLLHCDLVYVAQDATLRMPFVNLGLCPEYGASLIVPRLVGHARASRLLLLSEAFTGQQAADWGIASEALPNGPTALARAQEAARALAALAPGAVTDSKRLARSPGREELRQVIVDEGAVFAERLRSPEAVEALSAFVERRAPDFSGF</sequence>
<evidence type="ECO:0000256" key="4">
    <source>
        <dbReference type="ARBA" id="ARBA00023235"/>
    </source>
</evidence>
<protein>
    <submittedName>
        <fullName evidence="5">Enoyl-CoA hydratase/carnithine racemase</fullName>
    </submittedName>
</protein>
<evidence type="ECO:0000313" key="6">
    <source>
        <dbReference type="Proteomes" id="UP000225548"/>
    </source>
</evidence>
<dbReference type="CDD" id="cd06558">
    <property type="entry name" value="crotonase-like"/>
    <property type="match status" value="1"/>
</dbReference>
<keyword evidence="4" id="KW-0413">Isomerase</keyword>
<organism evidence="5 6">
    <name type="scientific">Sanguibacter antarcticus</name>
    <dbReference type="NCBI Taxonomy" id="372484"/>
    <lineage>
        <taxon>Bacteria</taxon>
        <taxon>Bacillati</taxon>
        <taxon>Actinomycetota</taxon>
        <taxon>Actinomycetes</taxon>
        <taxon>Micrococcales</taxon>
        <taxon>Sanguibacteraceae</taxon>
        <taxon>Sanguibacter</taxon>
    </lineage>
</organism>
<dbReference type="InterPro" id="IPR014748">
    <property type="entry name" value="Enoyl-CoA_hydra_C"/>
</dbReference>
<proteinExistence type="inferred from homology"/>
<reference evidence="5 6" key="1">
    <citation type="submission" date="2017-10" db="EMBL/GenBank/DDBJ databases">
        <title>Sequencing the genomes of 1000 actinobacteria strains.</title>
        <authorList>
            <person name="Klenk H.-P."/>
        </authorList>
    </citation>
    <scope>NUCLEOTIDE SEQUENCE [LARGE SCALE GENOMIC DNA]</scope>
    <source>
        <strain evidence="5 6">DSM 18966</strain>
    </source>
</reference>
<comment type="caution">
    <text evidence="5">The sequence shown here is derived from an EMBL/GenBank/DDBJ whole genome shotgun (WGS) entry which is preliminary data.</text>
</comment>
<dbReference type="Proteomes" id="UP000225548">
    <property type="component" value="Unassembled WGS sequence"/>
</dbReference>
<evidence type="ECO:0000256" key="1">
    <source>
        <dbReference type="ARBA" id="ARBA00004275"/>
    </source>
</evidence>
<evidence type="ECO:0000256" key="3">
    <source>
        <dbReference type="ARBA" id="ARBA00023140"/>
    </source>
</evidence>
<dbReference type="Gene3D" id="3.90.226.10">
    <property type="entry name" value="2-enoyl-CoA Hydratase, Chain A, domain 1"/>
    <property type="match status" value="1"/>
</dbReference>
<name>A0A2A9E7D9_9MICO</name>